<dbReference type="AlphaFoldDB" id="A0A066ZY75"/>
<proteinExistence type="predicted"/>
<reference evidence="2 3" key="1">
    <citation type="submission" date="2014-04" db="EMBL/GenBank/DDBJ databases">
        <title>Draft genome sequence of Hydrogenovibrio marinus MH-110, a model organism for aerobic H2 metabolism.</title>
        <authorList>
            <person name="Cha H.J."/>
            <person name="Jo B.H."/>
            <person name="Hwang B.H."/>
        </authorList>
    </citation>
    <scope>NUCLEOTIDE SEQUENCE [LARGE SCALE GENOMIC DNA]</scope>
    <source>
        <strain evidence="2 3">MH-110</strain>
    </source>
</reference>
<organism evidence="2 3">
    <name type="scientific">Hydrogenovibrio marinus</name>
    <dbReference type="NCBI Taxonomy" id="28885"/>
    <lineage>
        <taxon>Bacteria</taxon>
        <taxon>Pseudomonadati</taxon>
        <taxon>Pseudomonadota</taxon>
        <taxon>Gammaproteobacteria</taxon>
        <taxon>Thiotrichales</taxon>
        <taxon>Piscirickettsiaceae</taxon>
        <taxon>Hydrogenovibrio</taxon>
    </lineage>
</organism>
<evidence type="ECO:0000313" key="2">
    <source>
        <dbReference type="EMBL" id="KDN95301.1"/>
    </source>
</evidence>
<sequence length="171" mass="18095">MKSHISWGIALLMLMTLSGCASHNARNINLGDMMPGEMISLKDGTKLACAVEFISSHYEGGKITAFNSTTNEAFSGRYHVMLVGGGSSTGVVTNAWGFTTGSIKTTSDATAATAKGVLTGSKGTVIDISLNLTPTKNPNNDYAVFFSGQGTGVDNRGARYQIYFGPNYYKK</sequence>
<comment type="caution">
    <text evidence="2">The sequence shown here is derived from an EMBL/GenBank/DDBJ whole genome shotgun (WGS) entry which is preliminary data.</text>
</comment>
<feature type="chain" id="PRO_5001632630" description="Lipoprotein" evidence="1">
    <location>
        <begin position="22"/>
        <end position="171"/>
    </location>
</feature>
<evidence type="ECO:0000256" key="1">
    <source>
        <dbReference type="SAM" id="SignalP"/>
    </source>
</evidence>
<keyword evidence="1" id="KW-0732">Signal</keyword>
<protein>
    <recommendedName>
        <fullName evidence="4">Lipoprotein</fullName>
    </recommendedName>
</protein>
<dbReference type="PROSITE" id="PS51257">
    <property type="entry name" value="PROKAR_LIPOPROTEIN"/>
    <property type="match status" value="1"/>
</dbReference>
<name>A0A066ZY75_HYDMR</name>
<dbReference type="EMBL" id="JMIU01000001">
    <property type="protein sequence ID" value="KDN95301.1"/>
    <property type="molecule type" value="Genomic_DNA"/>
</dbReference>
<evidence type="ECO:0008006" key="4">
    <source>
        <dbReference type="Google" id="ProtNLM"/>
    </source>
</evidence>
<feature type="signal peptide" evidence="1">
    <location>
        <begin position="1"/>
        <end position="21"/>
    </location>
</feature>
<gene>
    <name evidence="2" type="ORF">EI16_03085</name>
</gene>
<dbReference type="STRING" id="28885.EI16_03085"/>
<dbReference type="Proteomes" id="UP000027341">
    <property type="component" value="Unassembled WGS sequence"/>
</dbReference>
<dbReference type="RefSeq" id="WP_029909276.1">
    <property type="nucleotide sequence ID" value="NZ_AP020335.1"/>
</dbReference>
<evidence type="ECO:0000313" key="3">
    <source>
        <dbReference type="Proteomes" id="UP000027341"/>
    </source>
</evidence>
<keyword evidence="3" id="KW-1185">Reference proteome</keyword>
<accession>A0A066ZY75</accession>